<dbReference type="InterPro" id="IPR037518">
    <property type="entry name" value="MPN"/>
</dbReference>
<evidence type="ECO:0000313" key="2">
    <source>
        <dbReference type="Proteomes" id="UP000194857"/>
    </source>
</evidence>
<evidence type="ECO:0000313" key="1">
    <source>
        <dbReference type="EMBL" id="OTI58506.1"/>
    </source>
</evidence>
<reference evidence="1 2" key="1">
    <citation type="submission" date="2017-05" db="EMBL/GenBank/DDBJ databases">
        <authorList>
            <person name="Song R."/>
            <person name="Chenine A.L."/>
            <person name="Ruprecht R.M."/>
        </authorList>
    </citation>
    <scope>NUCLEOTIDE SEQUENCE [LARGE SCALE GENOMIC DNA]</scope>
    <source>
        <strain evidence="1 2">S567_C10_BS</strain>
    </source>
</reference>
<dbReference type="Gene3D" id="3.40.140.10">
    <property type="entry name" value="Cytidine Deaminase, domain 2"/>
    <property type="match status" value="1"/>
</dbReference>
<dbReference type="Proteomes" id="UP000194857">
    <property type="component" value="Unassembled WGS sequence"/>
</dbReference>
<dbReference type="InterPro" id="IPR001405">
    <property type="entry name" value="UPF0758"/>
</dbReference>
<protein>
    <submittedName>
        <fullName evidence="1">DNA repair protein RadC</fullName>
    </submittedName>
</protein>
<dbReference type="AlphaFoldDB" id="A0A241XLR0"/>
<dbReference type="RefSeq" id="WP_010487172.1">
    <property type="nucleotide sequence ID" value="NZ_CATOWP010000001.1"/>
</dbReference>
<gene>
    <name evidence="1" type="ORF">CAZ10_23040</name>
</gene>
<sequence>MRLHKLKASESTGTYLVESPVTETEILLMARQLANLRLRRGRALTSPKEVFGHLQALLGDYEHEVFALLLLDSRHRVIVFHELFRGTLDSASVYPREVVKTALEHNAAATVLVHNHPSGEALGLRQILLLQSEVRVVTLGCISRCAANEASAASLATIETALYRLSTTESRRPVYFFDTVNL</sequence>
<name>A0A241XLR0_PSEAI</name>
<accession>A0A241XLR0</accession>
<dbReference type="InterPro" id="IPR025657">
    <property type="entry name" value="RadC_JAB"/>
</dbReference>
<dbReference type="EMBL" id="NFFZ01000013">
    <property type="protein sequence ID" value="OTI58506.1"/>
    <property type="molecule type" value="Genomic_DNA"/>
</dbReference>
<dbReference type="PANTHER" id="PTHR30471:SF3">
    <property type="entry name" value="UPF0758 PROTEIN YEES-RELATED"/>
    <property type="match status" value="1"/>
</dbReference>
<proteinExistence type="predicted"/>
<organism evidence="1 2">
    <name type="scientific">Pseudomonas aeruginosa</name>
    <dbReference type="NCBI Taxonomy" id="287"/>
    <lineage>
        <taxon>Bacteria</taxon>
        <taxon>Pseudomonadati</taxon>
        <taxon>Pseudomonadota</taxon>
        <taxon>Gammaproteobacteria</taxon>
        <taxon>Pseudomonadales</taxon>
        <taxon>Pseudomonadaceae</taxon>
        <taxon>Pseudomonas</taxon>
    </lineage>
</organism>
<comment type="caution">
    <text evidence="1">The sequence shown here is derived from an EMBL/GenBank/DDBJ whole genome shotgun (WGS) entry which is preliminary data.</text>
</comment>
<dbReference type="PROSITE" id="PS01302">
    <property type="entry name" value="UPF0758"/>
    <property type="match status" value="1"/>
</dbReference>
<dbReference type="PROSITE" id="PS50249">
    <property type="entry name" value="MPN"/>
    <property type="match status" value="1"/>
</dbReference>
<dbReference type="InterPro" id="IPR020891">
    <property type="entry name" value="UPF0758_CS"/>
</dbReference>
<dbReference type="PANTHER" id="PTHR30471">
    <property type="entry name" value="DNA REPAIR PROTEIN RADC"/>
    <property type="match status" value="1"/>
</dbReference>
<dbReference type="Pfam" id="PF04002">
    <property type="entry name" value="RadC"/>
    <property type="match status" value="1"/>
</dbReference>